<dbReference type="CDD" id="cd22785">
    <property type="entry name" value="DPBB_MltA-like"/>
    <property type="match status" value="1"/>
</dbReference>
<evidence type="ECO:0000313" key="3">
    <source>
        <dbReference type="EMBL" id="ASD64920.1"/>
    </source>
</evidence>
<dbReference type="GO" id="GO:0004553">
    <property type="term" value="F:hydrolase activity, hydrolyzing O-glycosyl compounds"/>
    <property type="evidence" value="ECO:0007669"/>
    <property type="project" value="InterPro"/>
</dbReference>
<evidence type="ECO:0000256" key="1">
    <source>
        <dbReference type="SAM" id="SignalP"/>
    </source>
</evidence>
<gene>
    <name evidence="3" type="ORF">B9G79_15765</name>
</gene>
<dbReference type="GO" id="GO:0019867">
    <property type="term" value="C:outer membrane"/>
    <property type="evidence" value="ECO:0007669"/>
    <property type="project" value="InterPro"/>
</dbReference>
<evidence type="ECO:0000259" key="2">
    <source>
        <dbReference type="Pfam" id="PF06725"/>
    </source>
</evidence>
<dbReference type="AlphaFoldDB" id="A0A1Z3NBR7"/>
<dbReference type="Gene3D" id="2.40.40.10">
    <property type="entry name" value="RlpA-like domain"/>
    <property type="match status" value="1"/>
</dbReference>
<keyword evidence="1" id="KW-0732">Signal</keyword>
<dbReference type="InterPro" id="IPR010611">
    <property type="entry name" value="3D_dom"/>
</dbReference>
<dbReference type="InterPro" id="IPR036908">
    <property type="entry name" value="RlpA-like_sf"/>
</dbReference>
<dbReference type="EMBL" id="CP020946">
    <property type="protein sequence ID" value="ASD64920.1"/>
    <property type="molecule type" value="Genomic_DNA"/>
</dbReference>
<dbReference type="SUPFAM" id="SSF50685">
    <property type="entry name" value="Barwin-like endoglucanases"/>
    <property type="match status" value="1"/>
</dbReference>
<feature type="chain" id="PRO_5012870875" evidence="1">
    <location>
        <begin position="19"/>
        <end position="247"/>
    </location>
</feature>
<organism evidence="3 4">
    <name type="scientific">Bdellovibrio bacteriovorus</name>
    <dbReference type="NCBI Taxonomy" id="959"/>
    <lineage>
        <taxon>Bacteria</taxon>
        <taxon>Pseudomonadati</taxon>
        <taxon>Bdellovibrionota</taxon>
        <taxon>Bdellovibrionia</taxon>
        <taxon>Bdellovibrionales</taxon>
        <taxon>Pseudobdellovibrionaceae</taxon>
        <taxon>Bdellovibrio</taxon>
    </lineage>
</organism>
<reference evidence="3 4" key="1">
    <citation type="submission" date="2017-04" db="EMBL/GenBank/DDBJ databases">
        <title>Whole genome sequence of Bdellovibrio bacteriovorus strain SSB218315.</title>
        <authorList>
            <person name="Oyedara O."/>
            <person name="Rodriguez-Perez M.A."/>
        </authorList>
    </citation>
    <scope>NUCLEOTIDE SEQUENCE [LARGE SCALE GENOMIC DNA]</scope>
    <source>
        <strain evidence="3 4">SSB218315</strain>
    </source>
</reference>
<dbReference type="Pfam" id="PF06725">
    <property type="entry name" value="3D"/>
    <property type="match status" value="1"/>
</dbReference>
<evidence type="ECO:0000313" key="4">
    <source>
        <dbReference type="Proteomes" id="UP000197003"/>
    </source>
</evidence>
<dbReference type="Proteomes" id="UP000197003">
    <property type="component" value="Chromosome"/>
</dbReference>
<protein>
    <submittedName>
        <fullName evidence="3">Murein transglycosylase</fullName>
    </submittedName>
</protein>
<name>A0A1Z3NBR7_BDEBC</name>
<accession>A0A1Z3NBR7</accession>
<feature type="signal peptide" evidence="1">
    <location>
        <begin position="1"/>
        <end position="18"/>
    </location>
</feature>
<dbReference type="OrthoDB" id="5301683at2"/>
<proteinExistence type="predicted"/>
<dbReference type="RefSeq" id="WP_088566342.1">
    <property type="nucleotide sequence ID" value="NZ_CP020946.1"/>
</dbReference>
<feature type="domain" description="3D" evidence="2">
    <location>
        <begin position="138"/>
        <end position="195"/>
    </location>
</feature>
<sequence>MLKVFLTLVLAISLEARADDYSDAPMPPPLPEPQEPLYLNPTIYYKPIIKFDVDKCQDEVRVEMLSPEDKVLTRLCAADFNNCVMQGACYVHDEDGRFRSFNYYARGADNIPRFKEVDMRKCPYGYGMRNVCLDPYYTVAADLSIYKIGDVIYVPRLDGAVMPNGVTHDGFFVVRDAGGAIKGPGRFDFYTGFTKPYAKENTFNRMGFANIKNSFPFRMATPAEAEAARQRTGYPGTRNIVIIPPRR</sequence>
<dbReference type="GO" id="GO:0009254">
    <property type="term" value="P:peptidoglycan turnover"/>
    <property type="evidence" value="ECO:0007669"/>
    <property type="project" value="InterPro"/>
</dbReference>